<dbReference type="Proteomes" id="UP000019205">
    <property type="component" value="Chromosome"/>
</dbReference>
<protein>
    <submittedName>
        <fullName evidence="2">Prepilin-type N-terminal cleavage/methylation domain protein</fullName>
    </submittedName>
</protein>
<dbReference type="InterPro" id="IPR012902">
    <property type="entry name" value="N_methyl_site"/>
</dbReference>
<evidence type="ECO:0000313" key="2">
    <source>
        <dbReference type="EMBL" id="EAQ95821.2"/>
    </source>
</evidence>
<keyword evidence="1" id="KW-0472">Membrane</keyword>
<dbReference type="PANTHER" id="PTHR30093:SF47">
    <property type="entry name" value="TYPE IV PILUS NON-CORE MINOR PILIN PILE"/>
    <property type="match status" value="1"/>
</dbReference>
<sequence>MPKSIQRPSPAFRTKAPRHSSGFTLIELMIVVVIVAILAAVALPSYQNSVMKTWRSKAQGCLTEMAQGMERRFTAALSYEGPAATPGLLPPSSCTTEDGMAARYAFDFTADPTANAFTLRATPQGDQATLDAACGNLTIDQTGLRGATGSGALDLCW</sequence>
<reference evidence="2 3" key="1">
    <citation type="journal article" date="2007" name="Proc. Natl. Acad. Sci. U.S.A.">
        <title>Characterization of a marine gammaproteobacterium capable of aerobic anoxygenic photosynthesis.</title>
        <authorList>
            <person name="Fuchs B.M."/>
            <person name="Spring S."/>
            <person name="Teeling H."/>
            <person name="Quast C."/>
            <person name="Wulf J."/>
            <person name="Schattenhofer M."/>
            <person name="Yan S."/>
            <person name="Ferriera S."/>
            <person name="Johnson J."/>
            <person name="Glockner F.O."/>
            <person name="Amann R."/>
        </authorList>
    </citation>
    <scope>NUCLEOTIDE SEQUENCE [LARGE SCALE GENOMIC DNA]</scope>
    <source>
        <strain evidence="2">KT71</strain>
    </source>
</reference>
<keyword evidence="1" id="KW-1133">Transmembrane helix</keyword>
<evidence type="ECO:0000256" key="1">
    <source>
        <dbReference type="SAM" id="Phobius"/>
    </source>
</evidence>
<dbReference type="NCBIfam" id="TIGR02532">
    <property type="entry name" value="IV_pilin_GFxxxE"/>
    <property type="match status" value="1"/>
</dbReference>
<dbReference type="RefSeq" id="WP_023660403.1">
    <property type="nucleotide sequence ID" value="NZ_CM002299.1"/>
</dbReference>
<dbReference type="SUPFAM" id="SSF54523">
    <property type="entry name" value="Pili subunits"/>
    <property type="match status" value="1"/>
</dbReference>
<dbReference type="OrthoDB" id="5296638at2"/>
<keyword evidence="1" id="KW-0812">Transmembrane</keyword>
<dbReference type="eggNOG" id="COG4968">
    <property type="taxonomic scope" value="Bacteria"/>
</dbReference>
<dbReference type="EMBL" id="AAOA02000005">
    <property type="protein sequence ID" value="EAQ95821.2"/>
    <property type="molecule type" value="Genomic_DNA"/>
</dbReference>
<accession>A4ADT9</accession>
<dbReference type="InterPro" id="IPR045584">
    <property type="entry name" value="Pilin-like"/>
</dbReference>
<dbReference type="InterPro" id="IPR031982">
    <property type="entry name" value="PilE-like"/>
</dbReference>
<dbReference type="Pfam" id="PF07963">
    <property type="entry name" value="N_methyl"/>
    <property type="match status" value="1"/>
</dbReference>
<proteinExistence type="predicted"/>
<dbReference type="PROSITE" id="PS00409">
    <property type="entry name" value="PROKAR_NTER_METHYL"/>
    <property type="match status" value="1"/>
</dbReference>
<dbReference type="PANTHER" id="PTHR30093">
    <property type="entry name" value="GENERAL SECRETION PATHWAY PROTEIN G"/>
    <property type="match status" value="1"/>
</dbReference>
<dbReference type="HOGENOM" id="CLU_091705_6_0_6"/>
<dbReference type="Pfam" id="PF16732">
    <property type="entry name" value="ComP_DUS"/>
    <property type="match status" value="1"/>
</dbReference>
<organism evidence="2 3">
    <name type="scientific">Congregibacter litoralis KT71</name>
    <dbReference type="NCBI Taxonomy" id="314285"/>
    <lineage>
        <taxon>Bacteria</taxon>
        <taxon>Pseudomonadati</taxon>
        <taxon>Pseudomonadota</taxon>
        <taxon>Gammaproteobacteria</taxon>
        <taxon>Cellvibrionales</taxon>
        <taxon>Halieaceae</taxon>
        <taxon>Congregibacter</taxon>
    </lineage>
</organism>
<comment type="caution">
    <text evidence="2">The sequence shown here is derived from an EMBL/GenBank/DDBJ whole genome shotgun (WGS) entry which is preliminary data.</text>
</comment>
<reference evidence="2 3" key="2">
    <citation type="journal article" date="2009" name="PLoS ONE">
        <title>The photosynthetic apparatus and its regulation in the aerobic gammaproteobacterium Congregibacter litoralis gen. nov., sp. nov.</title>
        <authorList>
            <person name="Spring S."/>
            <person name="Lunsdorf H."/>
            <person name="Fuchs B.M."/>
            <person name="Tindall B.J."/>
        </authorList>
    </citation>
    <scope>NUCLEOTIDE SEQUENCE [LARGE SCALE GENOMIC DNA]</scope>
    <source>
        <strain evidence="2">KT71</strain>
    </source>
</reference>
<dbReference type="STRING" id="314285.KT71_19622"/>
<dbReference type="Gene3D" id="3.30.700.10">
    <property type="entry name" value="Glycoprotein, Type 4 Pilin"/>
    <property type="match status" value="1"/>
</dbReference>
<dbReference type="GO" id="GO:0043683">
    <property type="term" value="P:type IV pilus assembly"/>
    <property type="evidence" value="ECO:0007669"/>
    <property type="project" value="InterPro"/>
</dbReference>
<dbReference type="AlphaFoldDB" id="A4ADT9"/>
<feature type="transmembrane region" description="Helical" evidence="1">
    <location>
        <begin position="21"/>
        <end position="43"/>
    </location>
</feature>
<gene>
    <name evidence="2" type="ORF">KT71_19622</name>
</gene>
<keyword evidence="3" id="KW-1185">Reference proteome</keyword>
<name>A4ADT9_9GAMM</name>
<evidence type="ECO:0000313" key="3">
    <source>
        <dbReference type="Proteomes" id="UP000019205"/>
    </source>
</evidence>